<name>A0A6C0CFE6_9ZZZZ</name>
<dbReference type="InterPro" id="IPR007346">
    <property type="entry name" value="Endonuclease-I"/>
</dbReference>
<dbReference type="Pfam" id="PF04231">
    <property type="entry name" value="Endonuclease_1"/>
    <property type="match status" value="1"/>
</dbReference>
<dbReference type="AlphaFoldDB" id="A0A6C0CFE6"/>
<proteinExistence type="predicted"/>
<organism evidence="3">
    <name type="scientific">viral metagenome</name>
    <dbReference type="NCBI Taxonomy" id="1070528"/>
    <lineage>
        <taxon>unclassified sequences</taxon>
        <taxon>metagenomes</taxon>
        <taxon>organismal metagenomes</taxon>
    </lineage>
</organism>
<dbReference type="SUPFAM" id="SSF54060">
    <property type="entry name" value="His-Me finger endonucleases"/>
    <property type="match status" value="1"/>
</dbReference>
<keyword evidence="2" id="KW-0378">Hydrolase</keyword>
<dbReference type="PANTHER" id="PTHR33607">
    <property type="entry name" value="ENDONUCLEASE-1"/>
    <property type="match status" value="1"/>
</dbReference>
<dbReference type="InterPro" id="IPR044925">
    <property type="entry name" value="His-Me_finger_sf"/>
</dbReference>
<evidence type="ECO:0008006" key="4">
    <source>
        <dbReference type="Google" id="ProtNLM"/>
    </source>
</evidence>
<accession>A0A6C0CFE6</accession>
<sequence length="190" mass="23088">MIYILLLLFVNMHLSAFSSIRAIIMCNNTPTIYTTSCFNNNAKLSLEHVFPKSLMYKRHYNDMHNIFKCDAYINNMRSNYKFVDSCNVNTFIQLNQTDNYINTKMKLFKPHDDSKGIIARAIMHMCYEYKYDYKKIIDYEDLINWFIEYPPTKEEIYHNNIIFQKQKKRNMFIDLYNKKNFKKLVMHRFL</sequence>
<dbReference type="PANTHER" id="PTHR33607:SF2">
    <property type="entry name" value="ENDONUCLEASE-1"/>
    <property type="match status" value="1"/>
</dbReference>
<evidence type="ECO:0000313" key="3">
    <source>
        <dbReference type="EMBL" id="QHT03017.1"/>
    </source>
</evidence>
<dbReference type="GO" id="GO:0016787">
    <property type="term" value="F:hydrolase activity"/>
    <property type="evidence" value="ECO:0007669"/>
    <property type="project" value="UniProtKB-KW"/>
</dbReference>
<dbReference type="GO" id="GO:0004518">
    <property type="term" value="F:nuclease activity"/>
    <property type="evidence" value="ECO:0007669"/>
    <property type="project" value="UniProtKB-KW"/>
</dbReference>
<protein>
    <recommendedName>
        <fullName evidence="4">Endonuclease I</fullName>
    </recommendedName>
</protein>
<evidence type="ECO:0000256" key="1">
    <source>
        <dbReference type="ARBA" id="ARBA00022722"/>
    </source>
</evidence>
<keyword evidence="1" id="KW-0540">Nuclease</keyword>
<evidence type="ECO:0000256" key="2">
    <source>
        <dbReference type="ARBA" id="ARBA00022801"/>
    </source>
</evidence>
<reference evidence="3" key="1">
    <citation type="journal article" date="2020" name="Nature">
        <title>Giant virus diversity and host interactions through global metagenomics.</title>
        <authorList>
            <person name="Schulz F."/>
            <person name="Roux S."/>
            <person name="Paez-Espino D."/>
            <person name="Jungbluth S."/>
            <person name="Walsh D.A."/>
            <person name="Denef V.J."/>
            <person name="McMahon K.D."/>
            <person name="Konstantinidis K.T."/>
            <person name="Eloe-Fadrosh E.A."/>
            <person name="Kyrpides N.C."/>
            <person name="Woyke T."/>
        </authorList>
    </citation>
    <scope>NUCLEOTIDE SEQUENCE</scope>
    <source>
        <strain evidence="3">GVMAG-M-3300020727-4</strain>
    </source>
</reference>
<dbReference type="EMBL" id="MN739404">
    <property type="protein sequence ID" value="QHT03017.1"/>
    <property type="molecule type" value="Genomic_DNA"/>
</dbReference>